<dbReference type="InterPro" id="IPR038538">
    <property type="entry name" value="MTERF_sf"/>
</dbReference>
<dbReference type="Gene3D" id="2.60.450.20">
    <property type="match status" value="1"/>
</dbReference>
<dbReference type="Pfam" id="PF02536">
    <property type="entry name" value="mTERF"/>
    <property type="match status" value="1"/>
</dbReference>
<gene>
    <name evidence="3" type="ORF">POVWA2_004100</name>
</gene>
<reference evidence="4" key="1">
    <citation type="submission" date="2016-05" db="EMBL/GenBank/DDBJ databases">
        <authorList>
            <person name="Naeem Raeece"/>
        </authorList>
    </citation>
    <scope>NUCLEOTIDE SEQUENCE [LARGE SCALE GENOMIC DNA]</scope>
</reference>
<dbReference type="Gene3D" id="1.25.70.10">
    <property type="entry name" value="Transcription termination factor 3, mitochondrial"/>
    <property type="match status" value="1"/>
</dbReference>
<dbReference type="GO" id="GO:0003676">
    <property type="term" value="F:nucleic acid binding"/>
    <property type="evidence" value="ECO:0007669"/>
    <property type="project" value="InterPro"/>
</dbReference>
<comment type="similarity">
    <text evidence="1">Belongs to the mTERF family.</text>
</comment>
<evidence type="ECO:0000256" key="2">
    <source>
        <dbReference type="ARBA" id="ARBA00022946"/>
    </source>
</evidence>
<evidence type="ECO:0000313" key="4">
    <source>
        <dbReference type="Proteomes" id="UP000078550"/>
    </source>
</evidence>
<accession>A0A1A8YJB1</accession>
<dbReference type="Proteomes" id="UP000078550">
    <property type="component" value="Unassembled WGS sequence"/>
</dbReference>
<dbReference type="InterPro" id="IPR003690">
    <property type="entry name" value="MTERF"/>
</dbReference>
<dbReference type="SMART" id="SM00733">
    <property type="entry name" value="Mterf"/>
    <property type="match status" value="3"/>
</dbReference>
<dbReference type="EMBL" id="FLRE01000017">
    <property type="protein sequence ID" value="SBT31429.1"/>
    <property type="molecule type" value="Genomic_DNA"/>
</dbReference>
<protein>
    <recommendedName>
        <fullName evidence="5">mTERF domain-containing protein</fullName>
    </recommendedName>
</protein>
<keyword evidence="2" id="KW-0809">Transit peptide</keyword>
<dbReference type="InterPro" id="IPR047002">
    <property type="entry name" value="Tcp10_C_sf"/>
</dbReference>
<dbReference type="AlphaFoldDB" id="A0A1A8YJB1"/>
<evidence type="ECO:0000313" key="3">
    <source>
        <dbReference type="EMBL" id="SBT31429.1"/>
    </source>
</evidence>
<organism evidence="3 4">
    <name type="scientific">Plasmodium ovale wallikeri</name>
    <dbReference type="NCBI Taxonomy" id="864142"/>
    <lineage>
        <taxon>Eukaryota</taxon>
        <taxon>Sar</taxon>
        <taxon>Alveolata</taxon>
        <taxon>Apicomplexa</taxon>
        <taxon>Aconoidasida</taxon>
        <taxon>Haemosporida</taxon>
        <taxon>Plasmodiidae</taxon>
        <taxon>Plasmodium</taxon>
        <taxon>Plasmodium (Plasmodium)</taxon>
    </lineage>
</organism>
<sequence>MLPPFPPLPPRSYSGSSVNLLCKIPKIGRTRNRPKHPEREMNKYYLLLLVIANFKSVVCHTKFAHTIPYSIVTKRDKIIDNKNKNYSLKSKEKNKVYQVKIYDKGRNKSQLFYVKEIYSHIKNSYEMFIISYPYKINIICKNENYKGQNFKGGNYKSELKRKSNIFQNINKYINNLKKIKKIDNTLLGNYFDNNEKDIVDNIPDKFMNAFKWALEFRLKNFNCKYIRLKKLSEKNNLKLDDLHKYAIGYKENLLAMLQNDKNFFINIIHKLKTKDYFNFDIYSIFKFLNIDIRFLFYPDCHKISAVFFLIFGNLKKAINYFLKNRHTVDFSHFLRYKNTETSSDCNGNISIRQRKKLLKAERKRVREEKRRAYMSAKGEIAEDVAKEVMAADGAKEVIATDGANEVVAENGAKEVIAADGAKEVMAADGAKEVMAADGAKEVIATDGANEVVAENGAKEVMAADGAKEAKGENEVGDQLEYLLQHYDEIEYFFLNHFKTPDELKTFFEECNEKEDKITKEEINFNQRGEALISKKEIIKNGMNLEMIKKIIMTSPRLSLISNKTVLKRIAHYKRELNYSYDELKEILYDLPQFYAFGNLKKKYNELLYLHETIEENDLKKFIKVYPRIFTYNVYRTIRPKLLYLIRHLNKSFHDTLSFPQYFSYSFRLRIIPRHVAYMNLYYDNYIEYYKELVRKYNYADFNDKFNQLVYKENIPPINLKKLLQTSNKDFMKYYKIPYYDFVKSTQMAKNIHNPFLIV</sequence>
<name>A0A1A8YJB1_PLAOA</name>
<evidence type="ECO:0008006" key="5">
    <source>
        <dbReference type="Google" id="ProtNLM"/>
    </source>
</evidence>
<evidence type="ECO:0000256" key="1">
    <source>
        <dbReference type="ARBA" id="ARBA00007692"/>
    </source>
</evidence>
<proteinExistence type="inferred from homology"/>